<evidence type="ECO:0000313" key="1">
    <source>
        <dbReference type="EMBL" id="RDX83719.1"/>
    </source>
</evidence>
<dbReference type="EMBL" id="QJKJ01007269">
    <property type="protein sequence ID" value="RDX83719.1"/>
    <property type="molecule type" value="Genomic_DNA"/>
</dbReference>
<organism evidence="1 2">
    <name type="scientific">Mucuna pruriens</name>
    <name type="common">Velvet bean</name>
    <name type="synonym">Dolichos pruriens</name>
    <dbReference type="NCBI Taxonomy" id="157652"/>
    <lineage>
        <taxon>Eukaryota</taxon>
        <taxon>Viridiplantae</taxon>
        <taxon>Streptophyta</taxon>
        <taxon>Embryophyta</taxon>
        <taxon>Tracheophyta</taxon>
        <taxon>Spermatophyta</taxon>
        <taxon>Magnoliopsida</taxon>
        <taxon>eudicotyledons</taxon>
        <taxon>Gunneridae</taxon>
        <taxon>Pentapetalae</taxon>
        <taxon>rosids</taxon>
        <taxon>fabids</taxon>
        <taxon>Fabales</taxon>
        <taxon>Fabaceae</taxon>
        <taxon>Papilionoideae</taxon>
        <taxon>50 kb inversion clade</taxon>
        <taxon>NPAAA clade</taxon>
        <taxon>indigoferoid/millettioid clade</taxon>
        <taxon>Phaseoleae</taxon>
        <taxon>Mucuna</taxon>
    </lineage>
</organism>
<sequence length="134" mass="15454">MSNKKKLEGFKVYVRSFPLNIRIQGVLLFPALWATHILRKHSVWEFIFLADFVILDMEGKDEVAIILGLPYLATRRAAIDVEQEKLNLRLCNQEVDFKVFNLKNPSPLTSCNCMRALDISNRAILSNYPNTRKS</sequence>
<protein>
    <submittedName>
        <fullName evidence="1">Uncharacterized protein</fullName>
    </submittedName>
</protein>
<reference evidence="1" key="1">
    <citation type="submission" date="2018-05" db="EMBL/GenBank/DDBJ databases">
        <title>Draft genome of Mucuna pruriens seed.</title>
        <authorList>
            <person name="Nnadi N.E."/>
            <person name="Vos R."/>
            <person name="Hasami M.H."/>
            <person name="Devisetty U.K."/>
            <person name="Aguiy J.C."/>
        </authorList>
    </citation>
    <scope>NUCLEOTIDE SEQUENCE [LARGE SCALE GENOMIC DNA]</scope>
    <source>
        <strain evidence="1">JCA_2017</strain>
    </source>
</reference>
<dbReference type="OrthoDB" id="778454at2759"/>
<keyword evidence="2" id="KW-1185">Reference proteome</keyword>
<feature type="non-terminal residue" evidence="1">
    <location>
        <position position="1"/>
    </location>
</feature>
<name>A0A371FZH6_MUCPR</name>
<evidence type="ECO:0000313" key="2">
    <source>
        <dbReference type="Proteomes" id="UP000257109"/>
    </source>
</evidence>
<comment type="caution">
    <text evidence="1">The sequence shown here is derived from an EMBL/GenBank/DDBJ whole genome shotgun (WGS) entry which is preliminary data.</text>
</comment>
<proteinExistence type="predicted"/>
<dbReference type="AlphaFoldDB" id="A0A371FZH6"/>
<dbReference type="InterPro" id="IPR021109">
    <property type="entry name" value="Peptidase_aspartic_dom_sf"/>
</dbReference>
<dbReference type="Gene3D" id="2.40.70.10">
    <property type="entry name" value="Acid Proteases"/>
    <property type="match status" value="1"/>
</dbReference>
<dbReference type="PANTHER" id="PTHR33067:SF9">
    <property type="entry name" value="RNA-DIRECTED DNA POLYMERASE"/>
    <property type="match status" value="1"/>
</dbReference>
<accession>A0A371FZH6</accession>
<dbReference type="Proteomes" id="UP000257109">
    <property type="component" value="Unassembled WGS sequence"/>
</dbReference>
<gene>
    <name evidence="1" type="ORF">CR513_35333</name>
</gene>
<dbReference type="PANTHER" id="PTHR33067">
    <property type="entry name" value="RNA-DIRECTED DNA POLYMERASE-RELATED"/>
    <property type="match status" value="1"/>
</dbReference>